<organism evidence="5 6">
    <name type="scientific">Caulobacter mirabilis</name>
    <dbReference type="NCBI Taxonomy" id="69666"/>
    <lineage>
        <taxon>Bacteria</taxon>
        <taxon>Pseudomonadati</taxon>
        <taxon>Pseudomonadota</taxon>
        <taxon>Alphaproteobacteria</taxon>
        <taxon>Caulobacterales</taxon>
        <taxon>Caulobacteraceae</taxon>
        <taxon>Caulobacter</taxon>
    </lineage>
</organism>
<dbReference type="Proteomes" id="UP000228945">
    <property type="component" value="Chromosome"/>
</dbReference>
<evidence type="ECO:0000256" key="1">
    <source>
        <dbReference type="ARBA" id="ARBA00023015"/>
    </source>
</evidence>
<keyword evidence="6" id="KW-1185">Reference proteome</keyword>
<dbReference type="InterPro" id="IPR023187">
    <property type="entry name" value="Tscrpt_reg_MarR-type_CS"/>
</dbReference>
<dbReference type="EMBL" id="CP024201">
    <property type="protein sequence ID" value="ATQ44179.1"/>
    <property type="molecule type" value="Genomic_DNA"/>
</dbReference>
<dbReference type="GO" id="GO:0003700">
    <property type="term" value="F:DNA-binding transcription factor activity"/>
    <property type="evidence" value="ECO:0007669"/>
    <property type="project" value="InterPro"/>
</dbReference>
<evidence type="ECO:0000256" key="2">
    <source>
        <dbReference type="ARBA" id="ARBA00023125"/>
    </source>
</evidence>
<evidence type="ECO:0000259" key="4">
    <source>
        <dbReference type="PROSITE" id="PS50995"/>
    </source>
</evidence>
<dbReference type="GO" id="GO:0003677">
    <property type="term" value="F:DNA binding"/>
    <property type="evidence" value="ECO:0007669"/>
    <property type="project" value="UniProtKB-KW"/>
</dbReference>
<accession>A0A2D2B1N3</accession>
<dbReference type="PRINTS" id="PR00598">
    <property type="entry name" value="HTHMARR"/>
</dbReference>
<dbReference type="SMART" id="SM00347">
    <property type="entry name" value="HTH_MARR"/>
    <property type="match status" value="1"/>
</dbReference>
<protein>
    <recommendedName>
        <fullName evidence="4">HTH marR-type domain-containing protein</fullName>
    </recommendedName>
</protein>
<dbReference type="InterPro" id="IPR036390">
    <property type="entry name" value="WH_DNA-bd_sf"/>
</dbReference>
<dbReference type="PANTHER" id="PTHR42756">
    <property type="entry name" value="TRANSCRIPTIONAL REGULATOR, MARR"/>
    <property type="match status" value="1"/>
</dbReference>
<dbReference type="PANTHER" id="PTHR42756:SF1">
    <property type="entry name" value="TRANSCRIPTIONAL REPRESSOR OF EMRAB OPERON"/>
    <property type="match status" value="1"/>
</dbReference>
<dbReference type="AlphaFoldDB" id="A0A2D2B1N3"/>
<dbReference type="PROSITE" id="PS50995">
    <property type="entry name" value="HTH_MARR_2"/>
    <property type="match status" value="1"/>
</dbReference>
<evidence type="ECO:0000256" key="3">
    <source>
        <dbReference type="ARBA" id="ARBA00023163"/>
    </source>
</evidence>
<gene>
    <name evidence="5" type="ORF">CSW64_18195</name>
</gene>
<keyword evidence="2" id="KW-0238">DNA-binding</keyword>
<name>A0A2D2B1N3_9CAUL</name>
<keyword evidence="1" id="KW-0805">Transcription regulation</keyword>
<proteinExistence type="predicted"/>
<dbReference type="OrthoDB" id="582199at2"/>
<evidence type="ECO:0000313" key="6">
    <source>
        <dbReference type="Proteomes" id="UP000228945"/>
    </source>
</evidence>
<dbReference type="Pfam" id="PF01047">
    <property type="entry name" value="MarR"/>
    <property type="match status" value="1"/>
</dbReference>
<reference evidence="5 6" key="1">
    <citation type="submission" date="2017-10" db="EMBL/GenBank/DDBJ databases">
        <title>Genome sequence of Caulobacter mirabilis FWC38.</title>
        <authorList>
            <person name="Fiebig A."/>
            <person name="Crosson S."/>
        </authorList>
    </citation>
    <scope>NUCLEOTIDE SEQUENCE [LARGE SCALE GENOMIC DNA]</scope>
    <source>
        <strain evidence="5 6">FWC 38</strain>
    </source>
</reference>
<sequence length="180" mass="20351">MTTEGRARSVDPTGEFLVDVPEYFFHLLHQALRRRDVEFEKALRPSGLSLTMWRVLVLVSRTEPCTMNTLARMSTFERTTLTRTVDQMVADGLIDRATPPEDRRQVQLTLTDQARETYEVGVRLLIDFNRKALGGVSETRLREMTRGLHQIVANLIEDPALAEGVLTLSSPDPERTRGAA</sequence>
<dbReference type="RefSeq" id="WP_099623427.1">
    <property type="nucleotide sequence ID" value="NZ_CP024201.1"/>
</dbReference>
<dbReference type="Gene3D" id="1.10.10.10">
    <property type="entry name" value="Winged helix-like DNA-binding domain superfamily/Winged helix DNA-binding domain"/>
    <property type="match status" value="1"/>
</dbReference>
<dbReference type="KEGG" id="cmb:CSW64_18195"/>
<evidence type="ECO:0000313" key="5">
    <source>
        <dbReference type="EMBL" id="ATQ44179.1"/>
    </source>
</evidence>
<dbReference type="InterPro" id="IPR036388">
    <property type="entry name" value="WH-like_DNA-bd_sf"/>
</dbReference>
<keyword evidence="3" id="KW-0804">Transcription</keyword>
<dbReference type="InterPro" id="IPR000835">
    <property type="entry name" value="HTH_MarR-typ"/>
</dbReference>
<dbReference type="PROSITE" id="PS01117">
    <property type="entry name" value="HTH_MARR_1"/>
    <property type="match status" value="1"/>
</dbReference>
<dbReference type="SUPFAM" id="SSF46785">
    <property type="entry name" value="Winged helix' DNA-binding domain"/>
    <property type="match status" value="1"/>
</dbReference>
<feature type="domain" description="HTH marR-type" evidence="4">
    <location>
        <begin position="21"/>
        <end position="153"/>
    </location>
</feature>